<dbReference type="AlphaFoldDB" id="A0A4D4J192"/>
<evidence type="ECO:0000313" key="1">
    <source>
        <dbReference type="EMBL" id="GDY28568.1"/>
    </source>
</evidence>
<accession>A0A4D4J192</accession>
<keyword evidence="2" id="KW-1185">Reference proteome</keyword>
<dbReference type="Proteomes" id="UP000298860">
    <property type="component" value="Unassembled WGS sequence"/>
</dbReference>
<comment type="caution">
    <text evidence="1">The sequence shown here is derived from an EMBL/GenBank/DDBJ whole genome shotgun (WGS) entry which is preliminary data.</text>
</comment>
<protein>
    <submittedName>
        <fullName evidence="1">Uncharacterized protein</fullName>
    </submittedName>
</protein>
<evidence type="ECO:0000313" key="2">
    <source>
        <dbReference type="Proteomes" id="UP000298860"/>
    </source>
</evidence>
<reference evidence="2" key="1">
    <citation type="submission" date="2019-04" db="EMBL/GenBank/DDBJ databases">
        <title>Draft genome sequence of Pseudonocardiaceae bacterium SL3-2-4.</title>
        <authorList>
            <person name="Ningsih F."/>
            <person name="Yokota A."/>
            <person name="Sakai Y."/>
            <person name="Nanatani K."/>
            <person name="Yabe S."/>
            <person name="Oetari A."/>
            <person name="Sjamsuridzal W."/>
        </authorList>
    </citation>
    <scope>NUCLEOTIDE SEQUENCE [LARGE SCALE GENOMIC DNA]</scope>
    <source>
        <strain evidence="2">SL3-2-4</strain>
    </source>
</reference>
<dbReference type="EMBL" id="BJFL01000001">
    <property type="protein sequence ID" value="GDY28568.1"/>
    <property type="molecule type" value="Genomic_DNA"/>
</dbReference>
<name>A0A4D4J192_9PSEU</name>
<sequence>MAIRDGMIATGLFDTSGGLALTDAGGHALAGLGVDLDAITPRVPPA</sequence>
<organism evidence="1 2">
    <name type="scientific">Gandjariella thermophila</name>
    <dbReference type="NCBI Taxonomy" id="1931992"/>
    <lineage>
        <taxon>Bacteria</taxon>
        <taxon>Bacillati</taxon>
        <taxon>Actinomycetota</taxon>
        <taxon>Actinomycetes</taxon>
        <taxon>Pseudonocardiales</taxon>
        <taxon>Pseudonocardiaceae</taxon>
        <taxon>Gandjariella</taxon>
    </lineage>
</organism>
<gene>
    <name evidence="1" type="ORF">GTS_02010</name>
</gene>
<proteinExistence type="predicted"/>